<proteinExistence type="predicted"/>
<dbReference type="EMBL" id="CM047587">
    <property type="protein sequence ID" value="KAI9906708.1"/>
    <property type="molecule type" value="Genomic_DNA"/>
</dbReference>
<evidence type="ECO:0000313" key="1">
    <source>
        <dbReference type="EMBL" id="KAI9906708.1"/>
    </source>
</evidence>
<evidence type="ECO:0000313" key="2">
    <source>
        <dbReference type="Proteomes" id="UP001163321"/>
    </source>
</evidence>
<comment type="caution">
    <text evidence="1">The sequence shown here is derived from an EMBL/GenBank/DDBJ whole genome shotgun (WGS) entry which is preliminary data.</text>
</comment>
<sequence>MTTLSCPLTSPSSCCHDALPPPSPSSLLPLDKVFACAKQNDLVQLSTWLRTMDTKWARNGMHKAIHSRTEPLSKRTARFLCIYTKLVWPHDGTAALHPIHWACAAGNLTALKTLVRHLNVDINTCDAKKQRSPLLIAAQHGQPMAALFCVRHGANVHLVDADGDTAVHWAAYQGATDILAVLHYLDVNSDARDSFGQTPLHLAAMRGHLESVEYLVETLEADVQARDAKERTPCDLAQIKHWRHVVQYLRHKERHQAALKWWCERRSRTPFFFSLVHGVGILLVYGVLFVRILRDQRHVVVPHVLWCIGTWWFFYRTVTTKPGRVDEDSPAYAKAYEKVTDELIHGNEEDEEATRPEARLVDRPLCHTCHIERPARSKHCRVCKTCVPVFDHHCPFVDNCVGRNNYVVFLVFLVFLTGTLLNLEYMCYLLYHYYPTRRVYTSLAMLYVAVLLAPVTHLTAFHLYLTARNRTTNEVLTATRYRLERGKPLPSYDRGVFRNVTERCCGCRKQAQEMEEEGGEEMNLMDAMA</sequence>
<name>A0ACC0VLV7_9STRA</name>
<organism evidence="1 2">
    <name type="scientific">Peronosclerospora sorghi</name>
    <dbReference type="NCBI Taxonomy" id="230839"/>
    <lineage>
        <taxon>Eukaryota</taxon>
        <taxon>Sar</taxon>
        <taxon>Stramenopiles</taxon>
        <taxon>Oomycota</taxon>
        <taxon>Peronosporomycetes</taxon>
        <taxon>Peronosporales</taxon>
        <taxon>Peronosporaceae</taxon>
        <taxon>Peronosclerospora</taxon>
    </lineage>
</organism>
<reference evidence="1 2" key="1">
    <citation type="journal article" date="2022" name="bioRxiv">
        <title>The genome of the oomycete Peronosclerospora sorghi, a cosmopolitan pathogen of maize and sorghum, is inflated with dispersed pseudogenes.</title>
        <authorList>
            <person name="Fletcher K."/>
            <person name="Martin F."/>
            <person name="Isakeit T."/>
            <person name="Cavanaugh K."/>
            <person name="Magill C."/>
            <person name="Michelmore R."/>
        </authorList>
    </citation>
    <scope>NUCLEOTIDE SEQUENCE [LARGE SCALE GENOMIC DNA]</scope>
    <source>
        <strain evidence="1">P6</strain>
    </source>
</reference>
<keyword evidence="2" id="KW-1185">Reference proteome</keyword>
<accession>A0ACC0VLV7</accession>
<dbReference type="Proteomes" id="UP001163321">
    <property type="component" value="Chromosome 8"/>
</dbReference>
<gene>
    <name evidence="1" type="ORF">PsorP6_003101</name>
</gene>
<protein>
    <submittedName>
        <fullName evidence="1">Uncharacterized protein</fullName>
    </submittedName>
</protein>